<dbReference type="InterPro" id="IPR050563">
    <property type="entry name" value="4-hydroxybenzoyl-CoA_TE"/>
</dbReference>
<reference evidence="4 5" key="1">
    <citation type="submission" date="2015-10" db="EMBL/GenBank/DDBJ databases">
        <authorList>
            <person name="Gilbert D.G."/>
        </authorList>
    </citation>
    <scope>NUCLEOTIDE SEQUENCE [LARGE SCALE GENOMIC DNA]</scope>
    <source>
        <strain evidence="5">HZ-22</strain>
    </source>
</reference>
<keyword evidence="2" id="KW-0378">Hydrolase</keyword>
<dbReference type="SUPFAM" id="SSF54637">
    <property type="entry name" value="Thioesterase/thiol ester dehydrase-isomerase"/>
    <property type="match status" value="1"/>
</dbReference>
<evidence type="ECO:0000256" key="2">
    <source>
        <dbReference type="ARBA" id="ARBA00022801"/>
    </source>
</evidence>
<dbReference type="GO" id="GO:0047617">
    <property type="term" value="F:fatty acyl-CoA hydrolase activity"/>
    <property type="evidence" value="ECO:0007669"/>
    <property type="project" value="TreeGrafter"/>
</dbReference>
<dbReference type="PANTHER" id="PTHR31793:SF27">
    <property type="entry name" value="NOVEL THIOESTERASE SUPERFAMILY DOMAIN AND SAPOSIN A-TYPE DOMAIN CONTAINING PROTEIN (0610012H03RIK)"/>
    <property type="match status" value="1"/>
</dbReference>
<keyword evidence="5" id="KW-1185">Reference proteome</keyword>
<name>A0A0P0CLX7_9FLAO</name>
<dbReference type="GO" id="GO:0006633">
    <property type="term" value="P:fatty acid biosynthetic process"/>
    <property type="evidence" value="ECO:0007669"/>
    <property type="project" value="InterPro"/>
</dbReference>
<dbReference type="CDD" id="cd00586">
    <property type="entry name" value="4HBT"/>
    <property type="match status" value="1"/>
</dbReference>
<dbReference type="InterPro" id="IPR029069">
    <property type="entry name" value="HotDog_dom_sf"/>
</dbReference>
<dbReference type="Gene3D" id="3.10.129.10">
    <property type="entry name" value="Hotdog Thioesterase"/>
    <property type="match status" value="1"/>
</dbReference>
<dbReference type="KEGG" id="ahz:APS56_00515"/>
<accession>A0A0P0CLX7</accession>
<evidence type="ECO:0000256" key="1">
    <source>
        <dbReference type="ARBA" id="ARBA00005953"/>
    </source>
</evidence>
<protein>
    <submittedName>
        <fullName evidence="4">Thioesterase</fullName>
    </submittedName>
</protein>
<gene>
    <name evidence="4" type="ORF">APS56_00515</name>
</gene>
<proteinExistence type="inferred from homology"/>
<dbReference type="PANTHER" id="PTHR31793">
    <property type="entry name" value="4-HYDROXYBENZOYL-COA THIOESTERASE FAMILY MEMBER"/>
    <property type="match status" value="1"/>
</dbReference>
<evidence type="ECO:0000313" key="4">
    <source>
        <dbReference type="EMBL" id="ALJ03723.1"/>
    </source>
</evidence>
<dbReference type="OrthoDB" id="9801517at2"/>
<dbReference type="Pfam" id="PF01643">
    <property type="entry name" value="Acyl-ACP_TE"/>
    <property type="match status" value="1"/>
</dbReference>
<dbReference type="EMBL" id="CP012898">
    <property type="protein sequence ID" value="ALJ03723.1"/>
    <property type="molecule type" value="Genomic_DNA"/>
</dbReference>
<dbReference type="STRING" id="1736674.APS56_00515"/>
<dbReference type="Proteomes" id="UP000057981">
    <property type="component" value="Chromosome"/>
</dbReference>
<dbReference type="InterPro" id="IPR002864">
    <property type="entry name" value="Acyl-ACP_thioesterase_NHD"/>
</dbReference>
<organism evidence="4 5">
    <name type="scientific">Pseudalgibacter alginicilyticus</name>
    <dbReference type="NCBI Taxonomy" id="1736674"/>
    <lineage>
        <taxon>Bacteria</taxon>
        <taxon>Pseudomonadati</taxon>
        <taxon>Bacteroidota</taxon>
        <taxon>Flavobacteriia</taxon>
        <taxon>Flavobacteriales</taxon>
        <taxon>Flavobacteriaceae</taxon>
        <taxon>Pseudalgibacter</taxon>
    </lineage>
</organism>
<evidence type="ECO:0000313" key="5">
    <source>
        <dbReference type="Proteomes" id="UP000057981"/>
    </source>
</evidence>
<comment type="similarity">
    <text evidence="1">Belongs to the 4-hydroxybenzoyl-CoA thioesterase family.</text>
</comment>
<evidence type="ECO:0000259" key="3">
    <source>
        <dbReference type="Pfam" id="PF01643"/>
    </source>
</evidence>
<sequence length="129" mass="15137">MQSYQTEITVSKDDLDELDHVNNIRYVEWVQEVAKAHWQLAVPPKIKDTCFWVLIKHCIEYKSEALLNDVIVLKTYIEKSAGVKSKRIVEIINKQTQKLIAKSETTWCLMDSETKRLTRITPEITNLFR</sequence>
<feature type="domain" description="Acyl-ACP thioesterase N-terminal hotdog" evidence="3">
    <location>
        <begin position="3"/>
        <end position="127"/>
    </location>
</feature>
<dbReference type="RefSeq" id="WP_054723779.1">
    <property type="nucleotide sequence ID" value="NZ_CP012898.1"/>
</dbReference>
<dbReference type="AlphaFoldDB" id="A0A0P0CLX7"/>